<name>A0A177CT63_9PLEO</name>
<dbReference type="Pfam" id="PF12138">
    <property type="entry name" value="Spherulin4"/>
    <property type="match status" value="1"/>
</dbReference>
<organism evidence="1 2">
    <name type="scientific">Paraphaeosphaeria sporulosa</name>
    <dbReference type="NCBI Taxonomy" id="1460663"/>
    <lineage>
        <taxon>Eukaryota</taxon>
        <taxon>Fungi</taxon>
        <taxon>Dikarya</taxon>
        <taxon>Ascomycota</taxon>
        <taxon>Pezizomycotina</taxon>
        <taxon>Dothideomycetes</taxon>
        <taxon>Pleosporomycetidae</taxon>
        <taxon>Pleosporales</taxon>
        <taxon>Massarineae</taxon>
        <taxon>Didymosphaeriaceae</taxon>
        <taxon>Paraphaeosphaeria</taxon>
    </lineage>
</organism>
<keyword evidence="2" id="KW-1185">Reference proteome</keyword>
<dbReference type="EMBL" id="KV441549">
    <property type="protein sequence ID" value="OAG09939.1"/>
    <property type="molecule type" value="Genomic_DNA"/>
</dbReference>
<dbReference type="RefSeq" id="XP_018040304.1">
    <property type="nucleotide sequence ID" value="XM_018183865.1"/>
</dbReference>
<evidence type="ECO:0000313" key="1">
    <source>
        <dbReference type="EMBL" id="OAG09939.1"/>
    </source>
</evidence>
<dbReference type="InParanoid" id="A0A177CT63"/>
<gene>
    <name evidence="1" type="ORF">CC84DRAFT_1235898</name>
</gene>
<dbReference type="PANTHER" id="PTHR35040">
    <property type="match status" value="1"/>
</dbReference>
<evidence type="ECO:0000313" key="2">
    <source>
        <dbReference type="Proteomes" id="UP000077069"/>
    </source>
</evidence>
<reference evidence="1 2" key="1">
    <citation type="submission" date="2016-05" db="EMBL/GenBank/DDBJ databases">
        <title>Comparative analysis of secretome profiles of manganese(II)-oxidizing ascomycete fungi.</title>
        <authorList>
            <consortium name="DOE Joint Genome Institute"/>
            <person name="Zeiner C.A."/>
            <person name="Purvine S.O."/>
            <person name="Zink E.M."/>
            <person name="Wu S."/>
            <person name="Pasa-Tolic L."/>
            <person name="Chaput D.L."/>
            <person name="Haridas S."/>
            <person name="Grigoriev I.V."/>
            <person name="Santelli C.M."/>
            <person name="Hansel C.M."/>
        </authorList>
    </citation>
    <scope>NUCLEOTIDE SEQUENCE [LARGE SCALE GENOMIC DNA]</scope>
    <source>
        <strain evidence="1 2">AP3s5-JAC2a</strain>
    </source>
</reference>
<accession>A0A177CT63</accession>
<dbReference type="PANTHER" id="PTHR35040:SF9">
    <property type="entry name" value="4-LIKE CELL SURFACE PROTEIN, PUTATIVE (AFU_ORTHOLOGUE AFUA_4G14080)-RELATED"/>
    <property type="match status" value="1"/>
</dbReference>
<protein>
    <recommendedName>
        <fullName evidence="3">Spherulation-specific family 4</fullName>
    </recommendedName>
</protein>
<dbReference type="AlphaFoldDB" id="A0A177CT63"/>
<proteinExistence type="predicted"/>
<dbReference type="GeneID" id="28767351"/>
<evidence type="ECO:0008006" key="3">
    <source>
        <dbReference type="Google" id="ProtNLM"/>
    </source>
</evidence>
<dbReference type="Proteomes" id="UP000077069">
    <property type="component" value="Unassembled WGS sequence"/>
</dbReference>
<dbReference type="InterPro" id="IPR021986">
    <property type="entry name" value="Spherulin4"/>
</dbReference>
<sequence length="256" mass="28898">MATPIPTSEVLMPLYIYPDPGAWDPLFEAIAFNPTLRFVVIVNPNSGPGSEPWWPNADYLRDVPKLNACSNVRTVGYVSTAYCNRPIQEVYEDIRQYASWAKDKNSRSLGMNGIFFDETPNIFTENARNYLTAITQNVKNMGTLLGDGIVIHNPGTSIDERLAITGMDIATVAEVAYSDFHTRNFQNWLARSTLHRSNTSYMIHGFSEESVDDFVVHMLRGKARYIFVTERSTDMYHGFGASWKAFIAAMARNRTT</sequence>
<dbReference type="OrthoDB" id="5342184at2759"/>